<gene>
    <name evidence="1" type="ORF">BDY19DRAFT_498295</name>
</gene>
<reference evidence="1" key="1">
    <citation type="journal article" date="2021" name="Environ. Microbiol.">
        <title>Gene family expansions and transcriptome signatures uncover fungal adaptations to wood decay.</title>
        <authorList>
            <person name="Hage H."/>
            <person name="Miyauchi S."/>
            <person name="Viragh M."/>
            <person name="Drula E."/>
            <person name="Min B."/>
            <person name="Chaduli D."/>
            <person name="Navarro D."/>
            <person name="Favel A."/>
            <person name="Norest M."/>
            <person name="Lesage-Meessen L."/>
            <person name="Balint B."/>
            <person name="Merenyi Z."/>
            <person name="de Eugenio L."/>
            <person name="Morin E."/>
            <person name="Martinez A.T."/>
            <person name="Baldrian P."/>
            <person name="Stursova M."/>
            <person name="Martinez M.J."/>
            <person name="Novotny C."/>
            <person name="Magnuson J.K."/>
            <person name="Spatafora J.W."/>
            <person name="Maurice S."/>
            <person name="Pangilinan J."/>
            <person name="Andreopoulos W."/>
            <person name="LaButti K."/>
            <person name="Hundley H."/>
            <person name="Na H."/>
            <person name="Kuo A."/>
            <person name="Barry K."/>
            <person name="Lipzen A."/>
            <person name="Henrissat B."/>
            <person name="Riley R."/>
            <person name="Ahrendt S."/>
            <person name="Nagy L.G."/>
            <person name="Grigoriev I.V."/>
            <person name="Martin F."/>
            <person name="Rosso M.N."/>
        </authorList>
    </citation>
    <scope>NUCLEOTIDE SEQUENCE</scope>
    <source>
        <strain evidence="1">CBS 384.51</strain>
    </source>
</reference>
<organism evidence="1 2">
    <name type="scientific">Irpex rosettiformis</name>
    <dbReference type="NCBI Taxonomy" id="378272"/>
    <lineage>
        <taxon>Eukaryota</taxon>
        <taxon>Fungi</taxon>
        <taxon>Dikarya</taxon>
        <taxon>Basidiomycota</taxon>
        <taxon>Agaricomycotina</taxon>
        <taxon>Agaricomycetes</taxon>
        <taxon>Polyporales</taxon>
        <taxon>Irpicaceae</taxon>
        <taxon>Irpex</taxon>
    </lineage>
</organism>
<evidence type="ECO:0000313" key="1">
    <source>
        <dbReference type="EMBL" id="KAI0092668.1"/>
    </source>
</evidence>
<protein>
    <submittedName>
        <fullName evidence="1">Uncharacterized protein</fullName>
    </submittedName>
</protein>
<name>A0ACB8UEC7_9APHY</name>
<accession>A0ACB8UEC7</accession>
<sequence>MDRFFAPNSPEALAHHYLSENIFSWDTEHPDSNETNIASFASYQAFARYLDGSDLYLHPRSRSELEAVLRRYAYDAIHNMIARARSEISRGGYSRMCHLAEATISKVLDENDNAAYLLALHRPTRKQDSFPNSDNHSPYNSRSIRIK</sequence>
<dbReference type="Proteomes" id="UP001055072">
    <property type="component" value="Unassembled WGS sequence"/>
</dbReference>
<comment type="caution">
    <text evidence="1">The sequence shown here is derived from an EMBL/GenBank/DDBJ whole genome shotgun (WGS) entry which is preliminary data.</text>
</comment>
<evidence type="ECO:0000313" key="2">
    <source>
        <dbReference type="Proteomes" id="UP001055072"/>
    </source>
</evidence>
<dbReference type="EMBL" id="MU274903">
    <property type="protein sequence ID" value="KAI0092668.1"/>
    <property type="molecule type" value="Genomic_DNA"/>
</dbReference>
<keyword evidence="2" id="KW-1185">Reference proteome</keyword>
<proteinExistence type="predicted"/>